<dbReference type="InterPro" id="IPR036069">
    <property type="entry name" value="DUF34/NIF3_sf"/>
</dbReference>
<dbReference type="GO" id="GO:0046872">
    <property type="term" value="F:metal ion binding"/>
    <property type="evidence" value="ECO:0007669"/>
    <property type="project" value="UniProtKB-UniRule"/>
</dbReference>
<reference evidence="7" key="1">
    <citation type="journal article" date="2021" name="Microb. Physiol.">
        <title>Proteogenomic Insights into the Physiology of Marine, Sulfate-Reducing, Filamentous Desulfonema limicola and Desulfonema magnum.</title>
        <authorList>
            <person name="Schnaars V."/>
            <person name="Wohlbrand L."/>
            <person name="Scheve S."/>
            <person name="Hinrichs C."/>
            <person name="Reinhardt R."/>
            <person name="Rabus R."/>
        </authorList>
    </citation>
    <scope>NUCLEOTIDE SEQUENCE</scope>
    <source>
        <strain evidence="7">5ac10</strain>
    </source>
</reference>
<dbReference type="PIRSF" id="PIRSF037489">
    <property type="entry name" value="UCP037489_NIF3_YqfO"/>
    <property type="match status" value="1"/>
</dbReference>
<dbReference type="SUPFAM" id="SSF102705">
    <property type="entry name" value="NIF3 (NGG1p interacting factor 3)-like"/>
    <property type="match status" value="1"/>
</dbReference>
<gene>
    <name evidence="7" type="ORF">dnl_43500</name>
</gene>
<dbReference type="InterPro" id="IPR002678">
    <property type="entry name" value="DUF34/NIF3"/>
</dbReference>
<evidence type="ECO:0000256" key="1">
    <source>
        <dbReference type="ARBA" id="ARBA00006964"/>
    </source>
</evidence>
<dbReference type="AlphaFoldDB" id="A0A975GI60"/>
<comment type="subunit">
    <text evidence="2">Homohexamer.</text>
</comment>
<sequence>MSVTIADMAEIMADIAPPCLAEQWDNSGLQVGQMDWPVKNVQIALDPLPEVVGSICREADLLITHHPLIFKPLKTIDLRSPLGSVIDKAVRHKLGIFSAHTNLDSSAHGINDYLAQKIGLRQLRVLGHEYKESLYKLSVYVPVEKEHDVLNALFETPAGTIGNYTCCSFRNYGTGTFRPGKAATPYSGEINAVSQTQEVRIEAQVLKKDIDLVIRYLRKHHPYETMAYDIFPLDTPSPDQNNLHQDKKQGLGRVGILDTPTDLKSFALKIKHLLGIQNLKFAGRPDLAINTAALCSGSGSSLMKQFFSSGAQVYISGDLHYHDARDVESAGLGLIDIGHFASEHLMVDVLANRLKEIITERNMKVQIEAFKHEKDPFVYL</sequence>
<dbReference type="NCBIfam" id="TIGR00486">
    <property type="entry name" value="YbgI_SA1388"/>
    <property type="match status" value="1"/>
</dbReference>
<dbReference type="Gene3D" id="3.40.1390.30">
    <property type="entry name" value="NIF3 (NGG1p interacting factor 3)-like"/>
    <property type="match status" value="2"/>
</dbReference>
<dbReference type="Proteomes" id="UP000663720">
    <property type="component" value="Chromosome"/>
</dbReference>
<dbReference type="GO" id="GO:0005737">
    <property type="term" value="C:cytoplasm"/>
    <property type="evidence" value="ECO:0007669"/>
    <property type="project" value="TreeGrafter"/>
</dbReference>
<proteinExistence type="inferred from homology"/>
<evidence type="ECO:0000256" key="6">
    <source>
        <dbReference type="PIRSR" id="PIRSR602678-1"/>
    </source>
</evidence>
<evidence type="ECO:0000256" key="3">
    <source>
        <dbReference type="ARBA" id="ARBA00022112"/>
    </source>
</evidence>
<protein>
    <recommendedName>
        <fullName evidence="3 5">GTP cyclohydrolase 1 type 2 homolog</fullName>
    </recommendedName>
</protein>
<dbReference type="PANTHER" id="PTHR13799:SF14">
    <property type="entry name" value="GTP CYCLOHYDROLASE 1 TYPE 2 HOMOLOG"/>
    <property type="match status" value="1"/>
</dbReference>
<dbReference type="Gene3D" id="3.30.70.120">
    <property type="match status" value="1"/>
</dbReference>
<dbReference type="Pfam" id="PF01784">
    <property type="entry name" value="DUF34_NIF3"/>
    <property type="match status" value="1"/>
</dbReference>
<dbReference type="PANTHER" id="PTHR13799">
    <property type="entry name" value="NGG1 INTERACTING FACTOR 3"/>
    <property type="match status" value="1"/>
</dbReference>
<feature type="binding site" evidence="6">
    <location>
        <position position="104"/>
    </location>
    <ligand>
        <name>a divalent metal cation</name>
        <dbReference type="ChEBI" id="CHEBI:60240"/>
        <label>1</label>
    </ligand>
</feature>
<dbReference type="InterPro" id="IPR017221">
    <property type="entry name" value="DUF34/NIF3_bac"/>
</dbReference>
<dbReference type="KEGG" id="dli:dnl_43500"/>
<comment type="similarity">
    <text evidence="1 5">Belongs to the GTP cyclohydrolase I type 2/NIF3 family.</text>
</comment>
<evidence type="ECO:0000256" key="5">
    <source>
        <dbReference type="PIRNR" id="PIRNR037489"/>
    </source>
</evidence>
<feature type="binding site" evidence="6">
    <location>
        <position position="65"/>
    </location>
    <ligand>
        <name>a divalent metal cation</name>
        <dbReference type="ChEBI" id="CHEBI:60240"/>
        <label>1</label>
    </ligand>
</feature>
<feature type="binding site" evidence="6">
    <location>
        <position position="343"/>
    </location>
    <ligand>
        <name>a divalent metal cation</name>
        <dbReference type="ChEBI" id="CHEBI:60240"/>
        <label>1</label>
    </ligand>
</feature>
<keyword evidence="4 5" id="KW-0479">Metal-binding</keyword>
<dbReference type="EMBL" id="CP061799">
    <property type="protein sequence ID" value="QTA81989.1"/>
    <property type="molecule type" value="Genomic_DNA"/>
</dbReference>
<evidence type="ECO:0000256" key="2">
    <source>
        <dbReference type="ARBA" id="ARBA00011643"/>
    </source>
</evidence>
<keyword evidence="8" id="KW-1185">Reference proteome</keyword>
<name>A0A975GI60_9BACT</name>
<dbReference type="RefSeq" id="WP_207687960.1">
    <property type="nucleotide sequence ID" value="NZ_CP061799.1"/>
</dbReference>
<dbReference type="FunFam" id="3.40.1390.30:FF:000001">
    <property type="entry name" value="GTP cyclohydrolase 1 type 2"/>
    <property type="match status" value="1"/>
</dbReference>
<dbReference type="InterPro" id="IPR015867">
    <property type="entry name" value="N-reg_PII/ATP_PRibTrfase_C"/>
</dbReference>
<evidence type="ECO:0000313" key="7">
    <source>
        <dbReference type="EMBL" id="QTA81989.1"/>
    </source>
</evidence>
<evidence type="ECO:0000256" key="4">
    <source>
        <dbReference type="ARBA" id="ARBA00022723"/>
    </source>
</evidence>
<evidence type="ECO:0000313" key="8">
    <source>
        <dbReference type="Proteomes" id="UP000663720"/>
    </source>
</evidence>
<feature type="binding site" evidence="6">
    <location>
        <position position="339"/>
    </location>
    <ligand>
        <name>a divalent metal cation</name>
        <dbReference type="ChEBI" id="CHEBI:60240"/>
        <label>1</label>
    </ligand>
</feature>
<organism evidence="7 8">
    <name type="scientific">Desulfonema limicola</name>
    <dbReference type="NCBI Taxonomy" id="45656"/>
    <lineage>
        <taxon>Bacteria</taxon>
        <taxon>Pseudomonadati</taxon>
        <taxon>Thermodesulfobacteriota</taxon>
        <taxon>Desulfobacteria</taxon>
        <taxon>Desulfobacterales</taxon>
        <taxon>Desulfococcaceae</taxon>
        <taxon>Desulfonema</taxon>
    </lineage>
</organism>
<accession>A0A975GI60</accession>
<feature type="binding site" evidence="6">
    <location>
        <position position="66"/>
    </location>
    <ligand>
        <name>a divalent metal cation</name>
        <dbReference type="ChEBI" id="CHEBI:60240"/>
        <label>1</label>
    </ligand>
</feature>